<dbReference type="RefSeq" id="XP_035348246.1">
    <property type="nucleotide sequence ID" value="XM_035492353.1"/>
</dbReference>
<feature type="region of interest" description="Disordered" evidence="1">
    <location>
        <begin position="482"/>
        <end position="504"/>
    </location>
</feature>
<accession>A0A7H8R6S8</accession>
<reference evidence="3" key="1">
    <citation type="submission" date="2020-06" db="EMBL/GenBank/DDBJ databases">
        <title>A chromosome-scale genome assembly of Talaromyces rugulosus W13939.</title>
        <authorList>
            <person name="Wang B."/>
            <person name="Guo L."/>
            <person name="Ye K."/>
            <person name="Wang L."/>
        </authorList>
    </citation>
    <scope>NUCLEOTIDE SEQUENCE [LARGE SCALE GENOMIC DNA]</scope>
    <source>
        <strain evidence="3">W13939</strain>
    </source>
</reference>
<sequence>MESEYPPLPSRRLSLRPNQAAADPQLPRQNTNDNAAISSSSVDQQFRGMEVAPNGSKTVYKILSRDGDAVLEYVDTATTRYRWQVSSDSLRRNSPFFAALLDPNKFAEGRLFQVKAVRVKQQPQQQQSSAEQTADQTEGLPLVGLNVTRLTGKHRIEILELFLKVIQSSDGDEYQNARLAEEVGQQPISVVAGVLEIADLFSSSSIIHDTLKRAGYVPSLKGKISLLSFSSSLLKLSEDRIRQILYVALVLENQAVFQVLSHTLILLGSTNWIDGLGVGKHGSHRWAYFPNGIEEELYYRRQCILNTVTDLQAHFLRAFGALEDDTERQTAYSKTNIPTTAVVSNTRPIQCRWGFSNSRACDSFHLGEMVRFFSLRSKTIFLGSTLIDPQNEVDVDEENEDDDDEEELEDNTTSSPSIASTDIPSITASLRQIPDYQIDPNHTGCGIRRRLLPALDCIDGFIGHRRAPVGLKEIRCWKRGSTSSDDAYHRHNNPDSWKDSGRPPVEMVDIHASKIVGVRTGRQKAVGKKSSAVGNKPGAIEPLSQSWPISSLRGSPEAEARVLFTARKRSWES</sequence>
<gene>
    <name evidence="2" type="ORF">TRUGW13939_09228</name>
</gene>
<feature type="region of interest" description="Disordered" evidence="1">
    <location>
        <begin position="519"/>
        <end position="540"/>
    </location>
</feature>
<dbReference type="OrthoDB" id="5398371at2759"/>
<organism evidence="2 3">
    <name type="scientific">Talaromyces rugulosus</name>
    <name type="common">Penicillium rugulosum</name>
    <dbReference type="NCBI Taxonomy" id="121627"/>
    <lineage>
        <taxon>Eukaryota</taxon>
        <taxon>Fungi</taxon>
        <taxon>Dikarya</taxon>
        <taxon>Ascomycota</taxon>
        <taxon>Pezizomycotina</taxon>
        <taxon>Eurotiomycetes</taxon>
        <taxon>Eurotiomycetidae</taxon>
        <taxon>Eurotiales</taxon>
        <taxon>Trichocomaceae</taxon>
        <taxon>Talaromyces</taxon>
        <taxon>Talaromyces sect. Islandici</taxon>
    </lineage>
</organism>
<dbReference type="KEGG" id="trg:TRUGW13939_09228"/>
<feature type="compositionally biased region" description="Polar residues" evidence="1">
    <location>
        <begin position="412"/>
        <end position="423"/>
    </location>
</feature>
<evidence type="ECO:0008006" key="4">
    <source>
        <dbReference type="Google" id="ProtNLM"/>
    </source>
</evidence>
<proteinExistence type="predicted"/>
<feature type="compositionally biased region" description="Basic and acidic residues" evidence="1">
    <location>
        <begin position="486"/>
        <end position="501"/>
    </location>
</feature>
<feature type="region of interest" description="Disordered" evidence="1">
    <location>
        <begin position="1"/>
        <end position="46"/>
    </location>
</feature>
<feature type="compositionally biased region" description="Polar residues" evidence="1">
    <location>
        <begin position="27"/>
        <end position="44"/>
    </location>
</feature>
<feature type="region of interest" description="Disordered" evidence="1">
    <location>
        <begin position="391"/>
        <end position="423"/>
    </location>
</feature>
<dbReference type="AlphaFoldDB" id="A0A7H8R6S8"/>
<evidence type="ECO:0000313" key="2">
    <source>
        <dbReference type="EMBL" id="QKX62072.1"/>
    </source>
</evidence>
<protein>
    <recommendedName>
        <fullName evidence="4">BTB domain-containing protein</fullName>
    </recommendedName>
</protein>
<feature type="compositionally biased region" description="Acidic residues" evidence="1">
    <location>
        <begin position="391"/>
        <end position="410"/>
    </location>
</feature>
<dbReference type="GeneID" id="55996712"/>
<dbReference type="Proteomes" id="UP000509510">
    <property type="component" value="Chromosome V"/>
</dbReference>
<dbReference type="EMBL" id="CP055902">
    <property type="protein sequence ID" value="QKX62072.1"/>
    <property type="molecule type" value="Genomic_DNA"/>
</dbReference>
<keyword evidence="3" id="KW-1185">Reference proteome</keyword>
<evidence type="ECO:0000256" key="1">
    <source>
        <dbReference type="SAM" id="MobiDB-lite"/>
    </source>
</evidence>
<name>A0A7H8R6S8_TALRU</name>
<evidence type="ECO:0000313" key="3">
    <source>
        <dbReference type="Proteomes" id="UP000509510"/>
    </source>
</evidence>